<protein>
    <submittedName>
        <fullName evidence="1">Uncharacterized protein</fullName>
    </submittedName>
</protein>
<name>A0A3N4JCK2_9PEZI</name>
<feature type="non-terminal residue" evidence="1">
    <location>
        <position position="82"/>
    </location>
</feature>
<evidence type="ECO:0000313" key="1">
    <source>
        <dbReference type="EMBL" id="RPA91554.1"/>
    </source>
</evidence>
<gene>
    <name evidence="1" type="ORF">L873DRAFT_1819190</name>
</gene>
<proteinExistence type="predicted"/>
<dbReference type="EMBL" id="ML120493">
    <property type="protein sequence ID" value="RPA91554.1"/>
    <property type="molecule type" value="Genomic_DNA"/>
</dbReference>
<reference evidence="1 2" key="1">
    <citation type="journal article" date="2018" name="Nat. Ecol. Evol.">
        <title>Pezizomycetes genomes reveal the molecular basis of ectomycorrhizal truffle lifestyle.</title>
        <authorList>
            <person name="Murat C."/>
            <person name="Payen T."/>
            <person name="Noel B."/>
            <person name="Kuo A."/>
            <person name="Morin E."/>
            <person name="Chen J."/>
            <person name="Kohler A."/>
            <person name="Krizsan K."/>
            <person name="Balestrini R."/>
            <person name="Da Silva C."/>
            <person name="Montanini B."/>
            <person name="Hainaut M."/>
            <person name="Levati E."/>
            <person name="Barry K.W."/>
            <person name="Belfiori B."/>
            <person name="Cichocki N."/>
            <person name="Clum A."/>
            <person name="Dockter R.B."/>
            <person name="Fauchery L."/>
            <person name="Guy J."/>
            <person name="Iotti M."/>
            <person name="Le Tacon F."/>
            <person name="Lindquist E.A."/>
            <person name="Lipzen A."/>
            <person name="Malagnac F."/>
            <person name="Mello A."/>
            <person name="Molinier V."/>
            <person name="Miyauchi S."/>
            <person name="Poulain J."/>
            <person name="Riccioni C."/>
            <person name="Rubini A."/>
            <person name="Sitrit Y."/>
            <person name="Splivallo R."/>
            <person name="Traeger S."/>
            <person name="Wang M."/>
            <person name="Zifcakova L."/>
            <person name="Wipf D."/>
            <person name="Zambonelli A."/>
            <person name="Paolocci F."/>
            <person name="Nowrousian M."/>
            <person name="Ottonello S."/>
            <person name="Baldrian P."/>
            <person name="Spatafora J.W."/>
            <person name="Henrissat B."/>
            <person name="Nagy L.G."/>
            <person name="Aury J.M."/>
            <person name="Wincker P."/>
            <person name="Grigoriev I.V."/>
            <person name="Bonfante P."/>
            <person name="Martin F.M."/>
        </authorList>
    </citation>
    <scope>NUCLEOTIDE SEQUENCE [LARGE SCALE GENOMIC DNA]</scope>
    <source>
        <strain evidence="1 2">120613-1</strain>
    </source>
</reference>
<sequence>MLGIHIMSYRLLANGHIHTSKVTPITLPHCVINVLTIPHLYRLRCYDKTGNQNLARRHEYITDRQGLIQPSFTPDRTFTILV</sequence>
<organism evidence="1 2">
    <name type="scientific">Choiromyces venosus 120613-1</name>
    <dbReference type="NCBI Taxonomy" id="1336337"/>
    <lineage>
        <taxon>Eukaryota</taxon>
        <taxon>Fungi</taxon>
        <taxon>Dikarya</taxon>
        <taxon>Ascomycota</taxon>
        <taxon>Pezizomycotina</taxon>
        <taxon>Pezizomycetes</taxon>
        <taxon>Pezizales</taxon>
        <taxon>Tuberaceae</taxon>
        <taxon>Choiromyces</taxon>
    </lineage>
</organism>
<keyword evidence="2" id="KW-1185">Reference proteome</keyword>
<dbReference type="AlphaFoldDB" id="A0A3N4JCK2"/>
<accession>A0A3N4JCK2</accession>
<evidence type="ECO:0000313" key="2">
    <source>
        <dbReference type="Proteomes" id="UP000276215"/>
    </source>
</evidence>
<dbReference type="Proteomes" id="UP000276215">
    <property type="component" value="Unassembled WGS sequence"/>
</dbReference>